<dbReference type="Proteomes" id="UP000617628">
    <property type="component" value="Unassembled WGS sequence"/>
</dbReference>
<evidence type="ECO:0000256" key="3">
    <source>
        <dbReference type="ARBA" id="ARBA00022801"/>
    </source>
</evidence>
<name>A0A934RZE8_9BACT</name>
<evidence type="ECO:0000313" key="10">
    <source>
        <dbReference type="Proteomes" id="UP000617628"/>
    </source>
</evidence>
<feature type="binding site" evidence="7">
    <location>
        <begin position="160"/>
        <end position="163"/>
    </location>
    <ligand>
        <name>substrate</name>
    </ligand>
</feature>
<dbReference type="InterPro" id="IPR023296">
    <property type="entry name" value="Glyco_hydro_beta-prop_sf"/>
</dbReference>
<reference evidence="9" key="1">
    <citation type="submission" date="2021-01" db="EMBL/GenBank/DDBJ databases">
        <title>Modified the classification status of verrucomicrobia.</title>
        <authorList>
            <person name="Feng X."/>
        </authorList>
    </citation>
    <scope>NUCLEOTIDE SEQUENCE</scope>
    <source>
        <strain evidence="9">KCTC 13126</strain>
    </source>
</reference>
<dbReference type="GO" id="GO:0046558">
    <property type="term" value="F:arabinan endo-1,5-alpha-L-arabinosidase activity"/>
    <property type="evidence" value="ECO:0007669"/>
    <property type="project" value="InterPro"/>
</dbReference>
<organism evidence="9 10">
    <name type="scientific">Pelagicoccus mobilis</name>
    <dbReference type="NCBI Taxonomy" id="415221"/>
    <lineage>
        <taxon>Bacteria</taxon>
        <taxon>Pseudomonadati</taxon>
        <taxon>Verrucomicrobiota</taxon>
        <taxon>Opitutia</taxon>
        <taxon>Puniceicoccales</taxon>
        <taxon>Pelagicoccaceae</taxon>
        <taxon>Pelagicoccus</taxon>
    </lineage>
</organism>
<feature type="site" description="Important for substrate recognition" evidence="8">
    <location>
        <position position="303"/>
    </location>
</feature>
<comment type="pathway">
    <text evidence="1 5">Glycan metabolism; L-arabinan degradation.</text>
</comment>
<evidence type="ECO:0000313" key="9">
    <source>
        <dbReference type="EMBL" id="MBK1878355.1"/>
    </source>
</evidence>
<dbReference type="PIRSF" id="PIRSF026534">
    <property type="entry name" value="Endo_alpha-L-arabinosidase"/>
    <property type="match status" value="1"/>
</dbReference>
<dbReference type="PANTHER" id="PTHR43301">
    <property type="entry name" value="ARABINAN ENDO-1,5-ALPHA-L-ARABINOSIDASE"/>
    <property type="match status" value="1"/>
</dbReference>
<dbReference type="PANTHER" id="PTHR43301:SF3">
    <property type="entry name" value="ARABINAN ENDO-1,5-ALPHA-L-ARABINOSIDASE A-RELATED"/>
    <property type="match status" value="1"/>
</dbReference>
<dbReference type="GO" id="GO:0005975">
    <property type="term" value="P:carbohydrate metabolic process"/>
    <property type="evidence" value="ECO:0007669"/>
    <property type="project" value="InterPro"/>
</dbReference>
<keyword evidence="4 5" id="KW-0326">Glycosidase</keyword>
<sequence>MRIYSVGLLALLFGLVGLIVWADEPAVVRARVNVPQLDVVAHDPVIVKEGDSYYLFTTGPGISVWKSDDFSSWSMQDPVFPDIPDWTTETVSGFNGHFWAPDISLRDGKYYLYYSVSRFGTNDSCIGLATNVTLDSSHPDYNWVDEGIVLRSKPDENDWNAIDPNLIVDDEGRPYLSFGSFWSGLKIVRLKDSLDAPIGEEENLVSIASRVQVPVKSEEGQLVGFESGNTAIEGPFIYRKGDFYYLFASVDFCCRGKESTYKIVVGRSKSVTGPYVDDAGVDMDDGGGRLLNEGDERWQGLGHNSVCAFDGKEYLVFHGYDGLTEKGLPKLLIEELSWSVDGWPVLSGDSTAEETAENED</sequence>
<evidence type="ECO:0000256" key="6">
    <source>
        <dbReference type="PIRSR" id="PIRSR026534-1"/>
    </source>
</evidence>
<dbReference type="InterPro" id="IPR006710">
    <property type="entry name" value="Glyco_hydro_43"/>
</dbReference>
<dbReference type="RefSeq" id="WP_200356568.1">
    <property type="nucleotide sequence ID" value="NZ_JAENIL010000029.1"/>
</dbReference>
<evidence type="ECO:0000256" key="8">
    <source>
        <dbReference type="PIRSR" id="PIRSR026534-3"/>
    </source>
</evidence>
<proteinExistence type="inferred from homology"/>
<dbReference type="SUPFAM" id="SSF75005">
    <property type="entry name" value="Arabinanase/levansucrase/invertase"/>
    <property type="match status" value="1"/>
</dbReference>
<feature type="site" description="Important for catalytic activity, responsible for pKa modulation of the active site Glu and correct orientation of both the proton donor and substrate" evidence="8">
    <location>
        <position position="163"/>
    </location>
</feature>
<dbReference type="Pfam" id="PF04616">
    <property type="entry name" value="Glyco_hydro_43"/>
    <property type="match status" value="1"/>
</dbReference>
<feature type="active site" description="Proton donor" evidence="6">
    <location>
        <position position="233"/>
    </location>
</feature>
<evidence type="ECO:0000256" key="5">
    <source>
        <dbReference type="PIRNR" id="PIRNR026534"/>
    </source>
</evidence>
<accession>A0A934RZE8</accession>
<dbReference type="EMBL" id="JAENIL010000029">
    <property type="protein sequence ID" value="MBK1878355.1"/>
    <property type="molecule type" value="Genomic_DNA"/>
</dbReference>
<comment type="caution">
    <text evidence="9">The sequence shown here is derived from an EMBL/GenBank/DDBJ whole genome shotgun (WGS) entry which is preliminary data.</text>
</comment>
<dbReference type="InterPro" id="IPR050727">
    <property type="entry name" value="GH43_arabinanases"/>
</dbReference>
<gene>
    <name evidence="9" type="ORF">JIN87_15855</name>
</gene>
<evidence type="ECO:0000256" key="2">
    <source>
        <dbReference type="ARBA" id="ARBA00009865"/>
    </source>
</evidence>
<evidence type="ECO:0000256" key="1">
    <source>
        <dbReference type="ARBA" id="ARBA00004834"/>
    </source>
</evidence>
<evidence type="ECO:0000256" key="7">
    <source>
        <dbReference type="PIRSR" id="PIRSR026534-2"/>
    </source>
</evidence>
<feature type="binding site" evidence="7">
    <location>
        <position position="43"/>
    </location>
    <ligand>
        <name>substrate</name>
    </ligand>
</feature>
<feature type="binding site" evidence="7">
    <location>
        <position position="120"/>
    </location>
    <ligand>
        <name>substrate</name>
    </ligand>
</feature>
<feature type="active site" description="Proton acceptor" evidence="6">
    <location>
        <position position="43"/>
    </location>
</feature>
<keyword evidence="10" id="KW-1185">Reference proteome</keyword>
<feature type="binding site" evidence="7">
    <location>
        <begin position="180"/>
        <end position="182"/>
    </location>
    <ligand>
        <name>substrate</name>
    </ligand>
</feature>
<evidence type="ECO:0000256" key="4">
    <source>
        <dbReference type="ARBA" id="ARBA00023295"/>
    </source>
</evidence>
<dbReference type="Gene3D" id="2.115.10.20">
    <property type="entry name" value="Glycosyl hydrolase domain, family 43"/>
    <property type="match status" value="1"/>
</dbReference>
<protein>
    <submittedName>
        <fullName evidence="9">Family 43 glycosylhydrolase</fullName>
    </submittedName>
</protein>
<dbReference type="AlphaFoldDB" id="A0A934RZE8"/>
<comment type="similarity">
    <text evidence="2 5">Belongs to the glycosyl hydrolase 43 family.</text>
</comment>
<keyword evidence="3 5" id="KW-0378">Hydrolase</keyword>
<dbReference type="InterPro" id="IPR016840">
    <property type="entry name" value="Glyco_hydro_43_endo_a_Ara-ase"/>
</dbReference>